<dbReference type="AlphaFoldDB" id="A0A2P9AR76"/>
<evidence type="ECO:0000256" key="1">
    <source>
        <dbReference type="SAM" id="MobiDB-lite"/>
    </source>
</evidence>
<organism evidence="2 3">
    <name type="scientific">Mesorhizobium delmotii</name>
    <dbReference type="NCBI Taxonomy" id="1631247"/>
    <lineage>
        <taxon>Bacteria</taxon>
        <taxon>Pseudomonadati</taxon>
        <taxon>Pseudomonadota</taxon>
        <taxon>Alphaproteobacteria</taxon>
        <taxon>Hyphomicrobiales</taxon>
        <taxon>Phyllobacteriaceae</taxon>
        <taxon>Mesorhizobium</taxon>
    </lineage>
</organism>
<feature type="region of interest" description="Disordered" evidence="1">
    <location>
        <begin position="1"/>
        <end position="31"/>
    </location>
</feature>
<name>A0A2P9AR76_9HYPH</name>
<accession>A0A2P9AR76</accession>
<protein>
    <submittedName>
        <fullName evidence="2">Uncharacterized protein</fullName>
    </submittedName>
</protein>
<evidence type="ECO:0000313" key="2">
    <source>
        <dbReference type="EMBL" id="SJM33656.1"/>
    </source>
</evidence>
<evidence type="ECO:0000313" key="3">
    <source>
        <dbReference type="Proteomes" id="UP000245698"/>
    </source>
</evidence>
<reference evidence="3" key="1">
    <citation type="submission" date="2016-12" db="EMBL/GenBank/DDBJ databases">
        <authorList>
            <person name="Brunel B."/>
        </authorList>
    </citation>
    <scope>NUCLEOTIDE SEQUENCE [LARGE SCALE GENOMIC DNA]</scope>
</reference>
<keyword evidence="3" id="KW-1185">Reference proteome</keyword>
<dbReference type="Proteomes" id="UP000245698">
    <property type="component" value="Unassembled WGS sequence"/>
</dbReference>
<sequence>MPAVHSKSFATGAEIAGIDPGNGAGDRDSDGGEKLMNSRVFLALMIVALATACARPGRELKAPCGPISSYAANDACGELKPANSAFDKVMSE</sequence>
<gene>
    <name evidence="2" type="ORF">BQ8482_360057</name>
</gene>
<proteinExistence type="predicted"/>
<dbReference type="EMBL" id="FUIG01000044">
    <property type="protein sequence ID" value="SJM33656.1"/>
    <property type="molecule type" value="Genomic_DNA"/>
</dbReference>